<feature type="compositionally biased region" description="Low complexity" evidence="1">
    <location>
        <begin position="38"/>
        <end position="50"/>
    </location>
</feature>
<accession>A0A4Y2Q6P9</accession>
<dbReference type="AlphaFoldDB" id="A0A4Y2Q6P9"/>
<evidence type="ECO:0000313" key="3">
    <source>
        <dbReference type="Proteomes" id="UP000499080"/>
    </source>
</evidence>
<dbReference type="Proteomes" id="UP000499080">
    <property type="component" value="Unassembled WGS sequence"/>
</dbReference>
<proteinExistence type="predicted"/>
<comment type="caution">
    <text evidence="2">The sequence shown here is derived from an EMBL/GenBank/DDBJ whole genome shotgun (WGS) entry which is preliminary data.</text>
</comment>
<dbReference type="EMBL" id="BGPR01012994">
    <property type="protein sequence ID" value="GBN58763.1"/>
    <property type="molecule type" value="Genomic_DNA"/>
</dbReference>
<feature type="compositionally biased region" description="Basic and acidic residues" evidence="1">
    <location>
        <begin position="58"/>
        <end position="75"/>
    </location>
</feature>
<organism evidence="2 3">
    <name type="scientific">Araneus ventricosus</name>
    <name type="common">Orbweaver spider</name>
    <name type="synonym">Epeira ventricosa</name>
    <dbReference type="NCBI Taxonomy" id="182803"/>
    <lineage>
        <taxon>Eukaryota</taxon>
        <taxon>Metazoa</taxon>
        <taxon>Ecdysozoa</taxon>
        <taxon>Arthropoda</taxon>
        <taxon>Chelicerata</taxon>
        <taxon>Arachnida</taxon>
        <taxon>Araneae</taxon>
        <taxon>Araneomorphae</taxon>
        <taxon>Entelegynae</taxon>
        <taxon>Araneoidea</taxon>
        <taxon>Araneidae</taxon>
        <taxon>Araneus</taxon>
    </lineage>
</organism>
<name>A0A4Y2Q6P9_ARAVE</name>
<feature type="non-terminal residue" evidence="2">
    <location>
        <position position="1"/>
    </location>
</feature>
<reference evidence="2 3" key="1">
    <citation type="journal article" date="2019" name="Sci. Rep.">
        <title>Orb-weaving spider Araneus ventricosus genome elucidates the spidroin gene catalogue.</title>
        <authorList>
            <person name="Kono N."/>
            <person name="Nakamura H."/>
            <person name="Ohtoshi R."/>
            <person name="Moran D.A.P."/>
            <person name="Shinohara A."/>
            <person name="Yoshida Y."/>
            <person name="Fujiwara M."/>
            <person name="Mori M."/>
            <person name="Tomita M."/>
            <person name="Arakawa K."/>
        </authorList>
    </citation>
    <scope>NUCLEOTIDE SEQUENCE [LARGE SCALE GENOMIC DNA]</scope>
</reference>
<feature type="region of interest" description="Disordered" evidence="1">
    <location>
        <begin position="19"/>
        <end position="111"/>
    </location>
</feature>
<feature type="compositionally biased region" description="Basic residues" evidence="1">
    <location>
        <begin position="101"/>
        <end position="111"/>
    </location>
</feature>
<protein>
    <submittedName>
        <fullName evidence="2">Uncharacterized protein</fullName>
    </submittedName>
</protein>
<feature type="compositionally biased region" description="Polar residues" evidence="1">
    <location>
        <begin position="19"/>
        <end position="30"/>
    </location>
</feature>
<evidence type="ECO:0000313" key="2">
    <source>
        <dbReference type="EMBL" id="GBN58763.1"/>
    </source>
</evidence>
<gene>
    <name evidence="2" type="ORF">AVEN_120831_1</name>
</gene>
<keyword evidence="3" id="KW-1185">Reference proteome</keyword>
<evidence type="ECO:0000256" key="1">
    <source>
        <dbReference type="SAM" id="MobiDB-lite"/>
    </source>
</evidence>
<sequence>SSQTDPEITKVFVPPFKQVTISTNQQTGINSSKDSRKASSSPNNFPSKPSTISTSNKDFSKKLKPSDTFKPHPAEEVLSINVSSSELSEMDLESNAFTAGKVKKKKSKTKH</sequence>